<dbReference type="Proteomes" id="UP000026915">
    <property type="component" value="Chromosome 6"/>
</dbReference>
<sequence>MKLWYLCFFFKFTLRSYKSSSETETIMVAGNLPSDLIIEILSRLPVKSLLRFRCVHITWLCLLKSSYFITKHVQNPNNKDHEFLFIQYRDVSGISRYKLLTRDTSEVSLDLRIPFPSWESVVGSCNGLVCLYIDHPFPCTKILLYNPALRVQKIIPESTLSRPESGRLHHVTLGLGYDSVNNDYKVYGPQAFLNGAIHWLGMVCKNKKITQVIVSFDVSTEVFKLFPLPDFVLRERWVTWIDVYKNLLCVVKTEDGAYYEIWAMEEYGVPELWTRLHAIQLSLSYPLRFLGLGMNGKCVHKTWLCLLKSSYFITKHLQNPNNKDHAFVFVKYTDASDMSRFKLLTHDTLEVSLDLGLPFPRWDTVVGSCNGLVCLYIDHHFPRTKIMLYNPALRVHKIIPESTLPGPESRSVGHVFLGFGYDSVNNDYKVVRVVSLNCHKEGKLVSSVKAEVYTLGVNSWREVAIPPGVNFGLYKPQVFLNGAIHWLGMVEKNRNAIKVLVSFDVSTEVFNLIPLPVFAQREIWPMWIDVYKNSLCVVKTAEGPCYEIWVMKEFGVQESWIRLHAIQLSLSNQPWPLGLGMNGKLVMQNLTGLTVYDPNTEEIKNVEFDHPVNPNNKDRGLVFVNAKFPGDALGKSRFRLLADDTLEVSLDLRIPFPWWDNVVGSYNGLVCFCDIDHLLMRTKILLYSPALRVHKIIPESPFSRPKNGCFGPVSLGFGYDSINNVYKVAMIVSMHYDFVLRNRCLRWIDVHRNFPCVIKPEEGQCYEIWVMEEYGVQESWTRLHAIQLFSLSHPLRFLGLGMNGRLVFENLENHRELTVYYPENKKLKNVELDNSKVDLLTVGTYIESLVAL</sequence>
<name>A0A061G9Q6_THECC</name>
<organism evidence="2 3">
    <name type="scientific">Theobroma cacao</name>
    <name type="common">Cacao</name>
    <name type="synonym">Cocoa</name>
    <dbReference type="NCBI Taxonomy" id="3641"/>
    <lineage>
        <taxon>Eukaryota</taxon>
        <taxon>Viridiplantae</taxon>
        <taxon>Streptophyta</taxon>
        <taxon>Embryophyta</taxon>
        <taxon>Tracheophyta</taxon>
        <taxon>Spermatophyta</taxon>
        <taxon>Magnoliopsida</taxon>
        <taxon>eudicotyledons</taxon>
        <taxon>Gunneridae</taxon>
        <taxon>Pentapetalae</taxon>
        <taxon>rosids</taxon>
        <taxon>malvids</taxon>
        <taxon>Malvales</taxon>
        <taxon>Malvaceae</taxon>
        <taxon>Byttnerioideae</taxon>
        <taxon>Theobroma</taxon>
    </lineage>
</organism>
<feature type="domain" description="F-box" evidence="1">
    <location>
        <begin position="26"/>
        <end position="72"/>
    </location>
</feature>
<dbReference type="SUPFAM" id="SSF81383">
    <property type="entry name" value="F-box domain"/>
    <property type="match status" value="1"/>
</dbReference>
<dbReference type="eggNOG" id="ENOG502SN7Y">
    <property type="taxonomic scope" value="Eukaryota"/>
</dbReference>
<proteinExistence type="predicted"/>
<accession>A0A061G9Q6</accession>
<dbReference type="PROSITE" id="PS50181">
    <property type="entry name" value="FBOX"/>
    <property type="match status" value="1"/>
</dbReference>
<dbReference type="InterPro" id="IPR017451">
    <property type="entry name" value="F-box-assoc_interact_dom"/>
</dbReference>
<dbReference type="OMA" id="CPIEYDR"/>
<dbReference type="CDD" id="cd22157">
    <property type="entry name" value="F-box_AtFBW1-like"/>
    <property type="match status" value="1"/>
</dbReference>
<dbReference type="PANTHER" id="PTHR31672">
    <property type="entry name" value="BNACNNG10540D PROTEIN"/>
    <property type="match status" value="1"/>
</dbReference>
<dbReference type="Gramene" id="EOY25887">
    <property type="protein sequence ID" value="EOY25887"/>
    <property type="gene ID" value="TCM_027258"/>
</dbReference>
<dbReference type="EMBL" id="CM001884">
    <property type="protein sequence ID" value="EOY25887.1"/>
    <property type="molecule type" value="Genomic_DNA"/>
</dbReference>
<dbReference type="InterPro" id="IPR050796">
    <property type="entry name" value="SCF_F-box_component"/>
</dbReference>
<dbReference type="InterPro" id="IPR036047">
    <property type="entry name" value="F-box-like_dom_sf"/>
</dbReference>
<dbReference type="NCBIfam" id="TIGR01640">
    <property type="entry name" value="F_box_assoc_1"/>
    <property type="match status" value="1"/>
</dbReference>
<evidence type="ECO:0000259" key="1">
    <source>
        <dbReference type="PROSITE" id="PS50181"/>
    </source>
</evidence>
<evidence type="ECO:0000313" key="3">
    <source>
        <dbReference type="Proteomes" id="UP000026915"/>
    </source>
</evidence>
<dbReference type="Pfam" id="PF00646">
    <property type="entry name" value="F-box"/>
    <property type="match status" value="1"/>
</dbReference>
<gene>
    <name evidence="2" type="ORF">TCM_027258</name>
</gene>
<dbReference type="InterPro" id="IPR001810">
    <property type="entry name" value="F-box_dom"/>
</dbReference>
<evidence type="ECO:0000313" key="2">
    <source>
        <dbReference type="EMBL" id="EOY25887.1"/>
    </source>
</evidence>
<dbReference type="InParanoid" id="A0A061G9Q6"/>
<dbReference type="AlphaFoldDB" id="A0A061G9Q6"/>
<keyword evidence="3" id="KW-1185">Reference proteome</keyword>
<dbReference type="SMART" id="SM00256">
    <property type="entry name" value="FBOX"/>
    <property type="match status" value="1"/>
</dbReference>
<reference evidence="2 3" key="1">
    <citation type="journal article" date="2013" name="Genome Biol.">
        <title>The genome sequence of the most widely cultivated cacao type and its use to identify candidate genes regulating pod color.</title>
        <authorList>
            <person name="Motamayor J.C."/>
            <person name="Mockaitis K."/>
            <person name="Schmutz J."/>
            <person name="Haiminen N."/>
            <person name="Iii D.L."/>
            <person name="Cornejo O."/>
            <person name="Findley S.D."/>
            <person name="Zheng P."/>
            <person name="Utro F."/>
            <person name="Royaert S."/>
            <person name="Saski C."/>
            <person name="Jenkins J."/>
            <person name="Podicheti R."/>
            <person name="Zhao M."/>
            <person name="Scheffler B.E."/>
            <person name="Stack J.C."/>
            <person name="Feltus F.A."/>
            <person name="Mustiga G.M."/>
            <person name="Amores F."/>
            <person name="Phillips W."/>
            <person name="Marelli J.P."/>
            <person name="May G.D."/>
            <person name="Shapiro H."/>
            <person name="Ma J."/>
            <person name="Bustamante C.D."/>
            <person name="Schnell R.J."/>
            <person name="Main D."/>
            <person name="Gilbert D."/>
            <person name="Parida L."/>
            <person name="Kuhn D.N."/>
        </authorList>
    </citation>
    <scope>NUCLEOTIDE SEQUENCE [LARGE SCALE GENOMIC DNA]</scope>
    <source>
        <strain evidence="3">cv. Matina 1-6</strain>
    </source>
</reference>
<dbReference type="PANTHER" id="PTHR31672:SF10">
    <property type="entry name" value="F-BOX DOMAIN-CONTAINING PROTEIN"/>
    <property type="match status" value="1"/>
</dbReference>
<dbReference type="InterPro" id="IPR006527">
    <property type="entry name" value="F-box-assoc_dom_typ1"/>
</dbReference>
<dbReference type="HOGENOM" id="CLU_335066_0_0_1"/>
<protein>
    <submittedName>
        <fullName evidence="2">F-box family protein</fullName>
    </submittedName>
</protein>
<dbReference type="Pfam" id="PF07734">
    <property type="entry name" value="FBA_1"/>
    <property type="match status" value="1"/>
</dbReference>